<gene>
    <name evidence="1" type="ORF">ST47_g3369</name>
</gene>
<accession>A0A163HVT0</accession>
<name>A0A163HVT0_DIDRA</name>
<evidence type="ECO:0000313" key="1">
    <source>
        <dbReference type="EMBL" id="KZM25506.1"/>
    </source>
</evidence>
<keyword evidence="2" id="KW-1185">Reference proteome</keyword>
<proteinExistence type="predicted"/>
<organism evidence="1 2">
    <name type="scientific">Didymella rabiei</name>
    <name type="common">Chickpea ascochyta blight fungus</name>
    <name type="synonym">Mycosphaerella rabiei</name>
    <dbReference type="NCBI Taxonomy" id="5454"/>
    <lineage>
        <taxon>Eukaryota</taxon>
        <taxon>Fungi</taxon>
        <taxon>Dikarya</taxon>
        <taxon>Ascomycota</taxon>
        <taxon>Pezizomycotina</taxon>
        <taxon>Dothideomycetes</taxon>
        <taxon>Pleosporomycetidae</taxon>
        <taxon>Pleosporales</taxon>
        <taxon>Pleosporineae</taxon>
        <taxon>Didymellaceae</taxon>
        <taxon>Ascochyta</taxon>
    </lineage>
</organism>
<dbReference type="EMBL" id="JYNV01000125">
    <property type="protein sequence ID" value="KZM25506.1"/>
    <property type="molecule type" value="Genomic_DNA"/>
</dbReference>
<protein>
    <submittedName>
        <fullName evidence="1">Uncharacterized protein</fullName>
    </submittedName>
</protein>
<evidence type="ECO:0000313" key="2">
    <source>
        <dbReference type="Proteomes" id="UP000076837"/>
    </source>
</evidence>
<dbReference type="AlphaFoldDB" id="A0A163HVT0"/>
<sequence length="178" mass="20022">MFVLPHPNYAEIPEPDHDGHEYSVEEIINYSHEHAPGLLDVTPVPERIVIAPQVKYTVRQASTEMILIGSGQATALSTLIFFVGACVKVKSVKKGFKTVRFLTKAGMYEDNHPSCEDGKVVTRLQAEEIAPHIDDDKAALHWAAKLLNLLDKYIDKKIVRVEIYIEWFEERVLIASGP</sequence>
<dbReference type="Proteomes" id="UP000076837">
    <property type="component" value="Unassembled WGS sequence"/>
</dbReference>
<reference evidence="1 2" key="1">
    <citation type="journal article" date="2016" name="Sci. Rep.">
        <title>Draft genome sequencing and secretome analysis of fungal phytopathogen Ascochyta rabiei provides insight into the necrotrophic effector repertoire.</title>
        <authorList>
            <person name="Verma S."/>
            <person name="Gazara R.K."/>
            <person name="Nizam S."/>
            <person name="Parween S."/>
            <person name="Chattopadhyay D."/>
            <person name="Verma P.K."/>
        </authorList>
    </citation>
    <scope>NUCLEOTIDE SEQUENCE [LARGE SCALE GENOMIC DNA]</scope>
    <source>
        <strain evidence="1 2">ArDII</strain>
    </source>
</reference>
<comment type="caution">
    <text evidence="1">The sequence shown here is derived from an EMBL/GenBank/DDBJ whole genome shotgun (WGS) entry which is preliminary data.</text>
</comment>